<sequence>MKKQPPIFIFSYIAYLSVLLYFIFGGLITQLIYFSSVFSLLYFIKNYKIKKNVITFFLIYILGLIFFSFFSKVYEFHYSIGVIFYFIGSIIMALTFNDLKDKILFSNFIFYTFLVFLLFKFYTLGFFSPDDYNLNIFNGVSRNIVSAFLLFLIIFLSANYNIEKKRQPLIPYFLTFIFCVILYGRSAILISFLLLVFVLFLRYRRNVVSIIFVFSLFLITFSYFWNDISSFFVEKTSFKEGLDSPRSAMIKEYLNGIEYNYHDLLFGRSFDKCCYTIVYYGQNPHNSFINGHARFGIWHTLGILFAISLSFIYSLIYKKLFIFILLMLLLTRYAVDSFGLFSPIDVFSCYLLIYIFKKER</sequence>
<feature type="transmembrane region" description="Helical" evidence="1">
    <location>
        <begin position="76"/>
        <end position="96"/>
    </location>
</feature>
<keyword evidence="1" id="KW-1133">Transmembrane helix</keyword>
<comment type="caution">
    <text evidence="2">The sequence shown here is derived from an EMBL/GenBank/DDBJ whole genome shotgun (WGS) entry which is preliminary data.</text>
</comment>
<evidence type="ECO:0000313" key="2">
    <source>
        <dbReference type="EMBL" id="MDG9787052.1"/>
    </source>
</evidence>
<feature type="transmembrane region" description="Helical" evidence="1">
    <location>
        <begin position="207"/>
        <end position="225"/>
    </location>
</feature>
<evidence type="ECO:0000313" key="3">
    <source>
        <dbReference type="Proteomes" id="UP001157887"/>
    </source>
</evidence>
<evidence type="ECO:0000256" key="1">
    <source>
        <dbReference type="SAM" id="Phobius"/>
    </source>
</evidence>
<keyword evidence="1" id="KW-0812">Transmembrane</keyword>
<feature type="transmembrane region" description="Helical" evidence="1">
    <location>
        <begin position="12"/>
        <end position="41"/>
    </location>
</feature>
<evidence type="ECO:0008006" key="4">
    <source>
        <dbReference type="Google" id="ProtNLM"/>
    </source>
</evidence>
<gene>
    <name evidence="2" type="ORF">N7566_08640</name>
</gene>
<proteinExistence type="predicted"/>
<keyword evidence="1" id="KW-0472">Membrane</keyword>
<accession>A0AAW6RUL2</accession>
<dbReference type="EMBL" id="JAOECG010000008">
    <property type="protein sequence ID" value="MDG9787052.1"/>
    <property type="molecule type" value="Genomic_DNA"/>
</dbReference>
<feature type="transmembrane region" description="Helical" evidence="1">
    <location>
        <begin position="53"/>
        <end position="70"/>
    </location>
</feature>
<feature type="transmembrane region" description="Helical" evidence="1">
    <location>
        <begin position="337"/>
        <end position="356"/>
    </location>
</feature>
<protein>
    <recommendedName>
        <fullName evidence="4">O-antigen ligase domain-containing protein</fullName>
    </recommendedName>
</protein>
<dbReference type="AlphaFoldDB" id="A0AAW6RUL2"/>
<name>A0AAW6RUL2_ACIJO</name>
<feature type="transmembrane region" description="Helical" evidence="1">
    <location>
        <begin position="140"/>
        <end position="160"/>
    </location>
</feature>
<organism evidence="2 3">
    <name type="scientific">Acinetobacter johnsonii</name>
    <dbReference type="NCBI Taxonomy" id="40214"/>
    <lineage>
        <taxon>Bacteria</taxon>
        <taxon>Pseudomonadati</taxon>
        <taxon>Pseudomonadota</taxon>
        <taxon>Gammaproteobacteria</taxon>
        <taxon>Moraxellales</taxon>
        <taxon>Moraxellaceae</taxon>
        <taxon>Acinetobacter</taxon>
    </lineage>
</organism>
<feature type="transmembrane region" description="Helical" evidence="1">
    <location>
        <begin position="172"/>
        <end position="201"/>
    </location>
</feature>
<reference evidence="2" key="1">
    <citation type="submission" date="2022-09" db="EMBL/GenBank/DDBJ databases">
        <title>Intensive care unit water sources are persistently colonized with multi-drug resistant bacteria and are the site of extensive horizontal gene transfer of antibiotic resistance genes.</title>
        <authorList>
            <person name="Diorio-Toth L."/>
        </authorList>
    </citation>
    <scope>NUCLEOTIDE SEQUENCE</scope>
    <source>
        <strain evidence="2">GD04065</strain>
    </source>
</reference>
<dbReference type="Proteomes" id="UP001157887">
    <property type="component" value="Unassembled WGS sequence"/>
</dbReference>
<feature type="transmembrane region" description="Helical" evidence="1">
    <location>
        <begin position="295"/>
        <end position="317"/>
    </location>
</feature>
<feature type="transmembrane region" description="Helical" evidence="1">
    <location>
        <begin position="108"/>
        <end position="128"/>
    </location>
</feature>
<dbReference type="RefSeq" id="WP_279661818.1">
    <property type="nucleotide sequence ID" value="NZ_JAOECG010000008.1"/>
</dbReference>